<dbReference type="GO" id="GO:0004359">
    <property type="term" value="F:glutaminase activity"/>
    <property type="evidence" value="ECO:0007669"/>
    <property type="project" value="InterPro"/>
</dbReference>
<feature type="domain" description="NAD/GMP synthase" evidence="8">
    <location>
        <begin position="20"/>
        <end position="202"/>
    </location>
</feature>
<keyword evidence="4 6" id="KW-0067">ATP-binding</keyword>
<dbReference type="Proteomes" id="UP000885931">
    <property type="component" value="Unassembled WGS sequence"/>
</dbReference>
<comment type="similarity">
    <text evidence="6">Belongs to the NAD synthetase family.</text>
</comment>
<evidence type="ECO:0000256" key="3">
    <source>
        <dbReference type="ARBA" id="ARBA00022741"/>
    </source>
</evidence>
<evidence type="ECO:0000256" key="7">
    <source>
        <dbReference type="RuleBase" id="RU003812"/>
    </source>
</evidence>
<dbReference type="GO" id="GO:0009435">
    <property type="term" value="P:NAD+ biosynthetic process"/>
    <property type="evidence" value="ECO:0007669"/>
    <property type="project" value="UniProtKB-UniPathway"/>
</dbReference>
<dbReference type="GO" id="GO:0008795">
    <property type="term" value="F:NAD+ synthase activity"/>
    <property type="evidence" value="ECO:0007669"/>
    <property type="project" value="UniProtKB-EC"/>
</dbReference>
<dbReference type="AlphaFoldDB" id="A0A7C1BF38"/>
<evidence type="ECO:0000256" key="1">
    <source>
        <dbReference type="ARBA" id="ARBA00004790"/>
    </source>
</evidence>
<evidence type="ECO:0000313" key="9">
    <source>
        <dbReference type="EMBL" id="HDM90754.1"/>
    </source>
</evidence>
<dbReference type="Gene3D" id="3.40.50.620">
    <property type="entry name" value="HUPs"/>
    <property type="match status" value="1"/>
</dbReference>
<dbReference type="NCBIfam" id="TIGR00552">
    <property type="entry name" value="nadE"/>
    <property type="match status" value="1"/>
</dbReference>
<dbReference type="PANTHER" id="PTHR23090:SF9">
    <property type="entry name" value="GLUTAMINE-DEPENDENT NAD(+) SYNTHETASE"/>
    <property type="match status" value="1"/>
</dbReference>
<name>A0A7C1BF38_UNCW3</name>
<feature type="non-terminal residue" evidence="9">
    <location>
        <position position="202"/>
    </location>
</feature>
<evidence type="ECO:0000256" key="2">
    <source>
        <dbReference type="ARBA" id="ARBA00022598"/>
    </source>
</evidence>
<evidence type="ECO:0000256" key="5">
    <source>
        <dbReference type="ARBA" id="ARBA00023027"/>
    </source>
</evidence>
<dbReference type="GO" id="GO:0005524">
    <property type="term" value="F:ATP binding"/>
    <property type="evidence" value="ECO:0007669"/>
    <property type="project" value="UniProtKB-KW"/>
</dbReference>
<comment type="catalytic activity">
    <reaction evidence="7">
        <text>deamido-NAD(+) + NH4(+) + ATP = AMP + diphosphate + NAD(+) + H(+)</text>
        <dbReference type="Rhea" id="RHEA:21188"/>
        <dbReference type="ChEBI" id="CHEBI:15378"/>
        <dbReference type="ChEBI" id="CHEBI:28938"/>
        <dbReference type="ChEBI" id="CHEBI:30616"/>
        <dbReference type="ChEBI" id="CHEBI:33019"/>
        <dbReference type="ChEBI" id="CHEBI:57540"/>
        <dbReference type="ChEBI" id="CHEBI:58437"/>
        <dbReference type="ChEBI" id="CHEBI:456215"/>
        <dbReference type="EC" id="6.3.1.5"/>
    </reaction>
</comment>
<dbReference type="EMBL" id="DRBW01000223">
    <property type="protein sequence ID" value="HDM90754.1"/>
    <property type="molecule type" value="Genomic_DNA"/>
</dbReference>
<reference evidence="9" key="1">
    <citation type="journal article" date="2020" name="mSystems">
        <title>Genome- and Community-Level Interaction Insights into Carbon Utilization and Element Cycling Functions of Hydrothermarchaeota in Hydrothermal Sediment.</title>
        <authorList>
            <person name="Zhou Z."/>
            <person name="Liu Y."/>
            <person name="Xu W."/>
            <person name="Pan J."/>
            <person name="Luo Z.H."/>
            <person name="Li M."/>
        </authorList>
    </citation>
    <scope>NUCLEOTIDE SEQUENCE [LARGE SCALE GENOMIC DNA]</scope>
    <source>
        <strain evidence="9">HyVt-237</strain>
    </source>
</reference>
<dbReference type="InterPro" id="IPR014729">
    <property type="entry name" value="Rossmann-like_a/b/a_fold"/>
</dbReference>
<dbReference type="SUPFAM" id="SSF52402">
    <property type="entry name" value="Adenine nucleotide alpha hydrolases-like"/>
    <property type="match status" value="1"/>
</dbReference>
<dbReference type="GO" id="GO:0005737">
    <property type="term" value="C:cytoplasm"/>
    <property type="evidence" value="ECO:0007669"/>
    <property type="project" value="InterPro"/>
</dbReference>
<proteinExistence type="inferred from homology"/>
<evidence type="ECO:0000256" key="6">
    <source>
        <dbReference type="RuleBase" id="RU003811"/>
    </source>
</evidence>
<dbReference type="GO" id="GO:0003952">
    <property type="term" value="F:NAD+ synthase (glutamine-hydrolyzing) activity"/>
    <property type="evidence" value="ECO:0007669"/>
    <property type="project" value="InterPro"/>
</dbReference>
<dbReference type="EC" id="6.3.1.5" evidence="7"/>
<protein>
    <recommendedName>
        <fullName evidence="7">NH(3)-dependent NAD(+) synthetase</fullName>
        <ecNumber evidence="7">6.3.1.5</ecNumber>
    </recommendedName>
</protein>
<organism evidence="9">
    <name type="scientific">candidate division WOR-3 bacterium</name>
    <dbReference type="NCBI Taxonomy" id="2052148"/>
    <lineage>
        <taxon>Bacteria</taxon>
        <taxon>Bacteria division WOR-3</taxon>
    </lineage>
</organism>
<dbReference type="InterPro" id="IPR003694">
    <property type="entry name" value="NAD_synthase"/>
</dbReference>
<evidence type="ECO:0000256" key="4">
    <source>
        <dbReference type="ARBA" id="ARBA00022840"/>
    </source>
</evidence>
<gene>
    <name evidence="9" type="primary">nadE</name>
    <name evidence="9" type="ORF">ENG67_06085</name>
</gene>
<keyword evidence="5 6" id="KW-0520">NAD</keyword>
<comment type="pathway">
    <text evidence="1">Cofactor biosynthesis; NAD(+) biosynthesis.</text>
</comment>
<dbReference type="CDD" id="cd00553">
    <property type="entry name" value="NAD_synthase"/>
    <property type="match status" value="1"/>
</dbReference>
<keyword evidence="3 6" id="KW-0547">Nucleotide-binding</keyword>
<keyword evidence="2 6" id="KW-0436">Ligase</keyword>
<dbReference type="UniPathway" id="UPA00253"/>
<dbReference type="PANTHER" id="PTHR23090">
    <property type="entry name" value="NH 3 /GLUTAMINE-DEPENDENT NAD + SYNTHETASE"/>
    <property type="match status" value="1"/>
</dbReference>
<sequence length="202" mass="22246">MSEIEIILEERELALYADIIVNSIRSRVEKVGATGGVVALSGGIDSSLVTLLAHKALGDKVIALIMPESGVSPVSDTEDALNLVEKLGVEYRLIDINGAIEWFKGVFPEGNGNEWAERLTLANVKPRVRMIINYVYSNYFNRIVIGTSNKTELLLGYGTKFGDMAADIYPIGDLYKTQVWQLAEFLGIPTEIIRKKPSAGLW</sequence>
<comment type="caution">
    <text evidence="9">The sequence shown here is derived from an EMBL/GenBank/DDBJ whole genome shotgun (WGS) entry which is preliminary data.</text>
</comment>
<dbReference type="InterPro" id="IPR022310">
    <property type="entry name" value="NAD/GMP_synthase"/>
</dbReference>
<dbReference type="Pfam" id="PF02540">
    <property type="entry name" value="NAD_synthase"/>
    <property type="match status" value="1"/>
</dbReference>
<evidence type="ECO:0000259" key="8">
    <source>
        <dbReference type="Pfam" id="PF02540"/>
    </source>
</evidence>
<accession>A0A7C1BF38</accession>